<comment type="caution">
    <text evidence="7">Lacks conserved residue(s) required for the propagation of feature annotation.</text>
</comment>
<evidence type="ECO:0000256" key="5">
    <source>
        <dbReference type="ARBA" id="ARBA00022989"/>
    </source>
</evidence>
<feature type="domain" description="Mechanosensitive ion channel MscS C-terminal" evidence="10">
    <location>
        <begin position="437"/>
        <end position="518"/>
    </location>
</feature>
<comment type="function">
    <text evidence="7">Mechanosensitive channel that participates in the regulation of osmotic pressure changes within the cell, opening in response to stretch forces in the membrane lipid bilayer, without the need for other proteins. Contributes to normal resistance to hypoosmotic shock. Forms an ion channel of 1.0 nanosiemens conductance with a slight preference for anions.</text>
</comment>
<evidence type="ECO:0000256" key="8">
    <source>
        <dbReference type="SAM" id="SignalP"/>
    </source>
</evidence>
<dbReference type="InterPro" id="IPR011014">
    <property type="entry name" value="MscS_channel_TM-2"/>
</dbReference>
<accession>A0A7Z2T8E3</accession>
<keyword evidence="7" id="KW-0813">Transport</keyword>
<keyword evidence="7" id="KW-0406">Ion transport</keyword>
<evidence type="ECO:0000259" key="10">
    <source>
        <dbReference type="Pfam" id="PF21082"/>
    </source>
</evidence>
<evidence type="ECO:0000256" key="2">
    <source>
        <dbReference type="ARBA" id="ARBA00008017"/>
    </source>
</evidence>
<comment type="subunit">
    <text evidence="7">Homoheptamer.</text>
</comment>
<keyword evidence="7" id="KW-0997">Cell inner membrane</keyword>
<feature type="transmembrane region" description="Helical" evidence="7">
    <location>
        <begin position="276"/>
        <end position="298"/>
    </location>
</feature>
<keyword evidence="7" id="KW-0407">Ion channel</keyword>
<dbReference type="Gene3D" id="2.30.30.60">
    <property type="match status" value="1"/>
</dbReference>
<dbReference type="SUPFAM" id="SSF82689">
    <property type="entry name" value="Mechanosensitive channel protein MscS (YggB), C-terminal domain"/>
    <property type="match status" value="1"/>
</dbReference>
<reference evidence="12 13" key="1">
    <citation type="submission" date="2020-01" db="EMBL/GenBank/DDBJ databases">
        <title>Whole genome and functional gene identification of agarase of Vibrio HN897.</title>
        <authorList>
            <person name="Liu Y."/>
            <person name="Zhao Z."/>
        </authorList>
    </citation>
    <scope>NUCLEOTIDE SEQUENCE [LARGE SCALE GENOMIC DNA]</scope>
    <source>
        <strain evidence="12 13">HN897</strain>
    </source>
</reference>
<dbReference type="GO" id="GO:0008381">
    <property type="term" value="F:mechanosensitive monoatomic ion channel activity"/>
    <property type="evidence" value="ECO:0007669"/>
    <property type="project" value="InterPro"/>
</dbReference>
<dbReference type="Gene3D" id="1.10.287.1260">
    <property type="match status" value="1"/>
</dbReference>
<evidence type="ECO:0000256" key="4">
    <source>
        <dbReference type="ARBA" id="ARBA00022692"/>
    </source>
</evidence>
<name>A0A7Z2T8E3_9VIBR</name>
<dbReference type="Pfam" id="PF00924">
    <property type="entry name" value="MS_channel_2nd"/>
    <property type="match status" value="1"/>
</dbReference>
<evidence type="ECO:0000259" key="11">
    <source>
        <dbReference type="Pfam" id="PF21088"/>
    </source>
</evidence>
<dbReference type="KEGG" id="vas:GT360_20045"/>
<dbReference type="InterPro" id="IPR023408">
    <property type="entry name" value="MscS_beta-dom_sf"/>
</dbReference>
<feature type="chain" id="PRO_5030721947" description="Small-conductance mechanosensitive channel" evidence="8">
    <location>
        <begin position="21"/>
        <end position="540"/>
    </location>
</feature>
<feature type="domain" description="Mechanosensitive ion channel MscS" evidence="9">
    <location>
        <begin position="364"/>
        <end position="430"/>
    </location>
</feature>
<dbReference type="InterPro" id="IPR010920">
    <property type="entry name" value="LSM_dom_sf"/>
</dbReference>
<feature type="transmembrane region" description="Helical" evidence="7">
    <location>
        <begin position="319"/>
        <end position="342"/>
    </location>
</feature>
<dbReference type="SUPFAM" id="SSF82861">
    <property type="entry name" value="Mechanosensitive channel protein MscS (YggB), transmembrane region"/>
    <property type="match status" value="1"/>
</dbReference>
<keyword evidence="5 7" id="KW-1133">Transmembrane helix</keyword>
<dbReference type="InterPro" id="IPR049142">
    <property type="entry name" value="MS_channel_1st"/>
</dbReference>
<protein>
    <recommendedName>
        <fullName evidence="7">Small-conductance mechanosensitive channel</fullName>
    </recommendedName>
</protein>
<dbReference type="AlphaFoldDB" id="A0A7Z2T8E3"/>
<evidence type="ECO:0000256" key="6">
    <source>
        <dbReference type="ARBA" id="ARBA00023136"/>
    </source>
</evidence>
<dbReference type="Pfam" id="PF21082">
    <property type="entry name" value="MS_channel_3rd"/>
    <property type="match status" value="1"/>
</dbReference>
<dbReference type="InterPro" id="IPR049278">
    <property type="entry name" value="MS_channel_C"/>
</dbReference>
<feature type="transmembrane region" description="Helical" evidence="7">
    <location>
        <begin position="348"/>
        <end position="378"/>
    </location>
</feature>
<keyword evidence="3" id="KW-1003">Cell membrane</keyword>
<feature type="signal peptide" evidence="8">
    <location>
        <begin position="1"/>
        <end position="20"/>
    </location>
</feature>
<evidence type="ECO:0000256" key="3">
    <source>
        <dbReference type="ARBA" id="ARBA00022475"/>
    </source>
</evidence>
<keyword evidence="8" id="KW-0732">Signal</keyword>
<dbReference type="Proteomes" id="UP000464262">
    <property type="component" value="Chromosome 2"/>
</dbReference>
<dbReference type="InterPro" id="IPR006685">
    <property type="entry name" value="MscS_channel_2nd"/>
</dbReference>
<keyword evidence="13" id="KW-1185">Reference proteome</keyword>
<feature type="domain" description="Mechanosensitive ion channel transmembrane helices 2/3" evidence="11">
    <location>
        <begin position="328"/>
        <end position="363"/>
    </location>
</feature>
<dbReference type="EMBL" id="CP047476">
    <property type="protein sequence ID" value="QIA66190.1"/>
    <property type="molecule type" value="Genomic_DNA"/>
</dbReference>
<evidence type="ECO:0000313" key="13">
    <source>
        <dbReference type="Proteomes" id="UP000464262"/>
    </source>
</evidence>
<dbReference type="Pfam" id="PF21088">
    <property type="entry name" value="MS_channel_1st"/>
    <property type="match status" value="1"/>
</dbReference>
<organism evidence="12 13">
    <name type="scientific">Vibrio astriarenae</name>
    <dbReference type="NCBI Taxonomy" id="1481923"/>
    <lineage>
        <taxon>Bacteria</taxon>
        <taxon>Pseudomonadati</taxon>
        <taxon>Pseudomonadota</taxon>
        <taxon>Gammaproteobacteria</taxon>
        <taxon>Vibrionales</taxon>
        <taxon>Vibrionaceae</taxon>
        <taxon>Vibrio</taxon>
    </lineage>
</organism>
<evidence type="ECO:0000256" key="1">
    <source>
        <dbReference type="ARBA" id="ARBA00004651"/>
    </source>
</evidence>
<evidence type="ECO:0000256" key="7">
    <source>
        <dbReference type="RuleBase" id="RU369025"/>
    </source>
</evidence>
<dbReference type="InterPro" id="IPR011066">
    <property type="entry name" value="MscS_channel_C_sf"/>
</dbReference>
<keyword evidence="6 7" id="KW-0472">Membrane</keyword>
<keyword evidence="4 7" id="KW-0812">Transmembrane</keyword>
<dbReference type="RefSeq" id="WP_164651176.1">
    <property type="nucleotide sequence ID" value="NZ_CP047476.1"/>
</dbReference>
<dbReference type="Gene3D" id="3.30.70.100">
    <property type="match status" value="1"/>
</dbReference>
<evidence type="ECO:0000259" key="9">
    <source>
        <dbReference type="Pfam" id="PF00924"/>
    </source>
</evidence>
<evidence type="ECO:0000313" key="12">
    <source>
        <dbReference type="EMBL" id="QIA66190.1"/>
    </source>
</evidence>
<proteinExistence type="inferred from homology"/>
<dbReference type="InterPro" id="IPR045275">
    <property type="entry name" value="MscS_archaea/bacteria_type"/>
</dbReference>
<dbReference type="SUPFAM" id="SSF50182">
    <property type="entry name" value="Sm-like ribonucleoproteins"/>
    <property type="match status" value="1"/>
</dbReference>
<comment type="subcellular location">
    <subcellularLocation>
        <location evidence="7">Cell inner membrane</location>
        <topology evidence="7">Multi-pass membrane protein</topology>
    </subcellularLocation>
    <subcellularLocation>
        <location evidence="1">Cell membrane</location>
        <topology evidence="1">Multi-pass membrane protein</topology>
    </subcellularLocation>
</comment>
<gene>
    <name evidence="12" type="ORF">GT360_20045</name>
</gene>
<dbReference type="PANTHER" id="PTHR30221">
    <property type="entry name" value="SMALL-CONDUCTANCE MECHANOSENSITIVE CHANNEL"/>
    <property type="match status" value="1"/>
</dbReference>
<sequence>MLKQWLFALMLMCFSFTTLASIDRIVEAQGKLSQDFVALQQASEFDKSFLEDVLRRKNQALRERIAQYASGADVDSEKLTPVLQSQIDLVDGLIEFSNSDFAAVAEESRKVEGEDKRKLELQLQRRTSILDTYFSQMSSSIQLAKKQGIDVSQIEQETKQALIQRAGFLANVILYIDTERQLDEGRLKYVNPTEKEELNNQIIRYNEYTSMMVISLQVTTGLMETFGINVDEYKQLLLTTTGDINADVLDVRVAYGLFEEWMASFKEWAFDNTPSIVVKVALFCIILYLTRAISKVVSKAVRKSVKHSKMDFSVLMQDFFVSMASKAVVFVGLLIALSQIGIELGPLLTGFGVAGVIIGFALQDTLSNFASGLMILIYRPYDVGDMVKVAGIQGTVNNMSLVSTTVQTIDNQRLVIPNNKIWGDVINNITAERVRRVDMVFGIGYGDDIDKAKGIFSEILLSDERVLKSPEPVVKLHTLNESSVDFVVRPWVKTDDYWDVYWDVTEKVKKRLDAEGVTIPFPQRDVHIYQHAVDSKEGES</sequence>
<dbReference type="PANTHER" id="PTHR30221:SF1">
    <property type="entry name" value="SMALL-CONDUCTANCE MECHANOSENSITIVE CHANNEL"/>
    <property type="match status" value="1"/>
</dbReference>
<comment type="similarity">
    <text evidence="2 7">Belongs to the MscS (TC 1.A.23) family.</text>
</comment>
<dbReference type="GO" id="GO:0005886">
    <property type="term" value="C:plasma membrane"/>
    <property type="evidence" value="ECO:0007669"/>
    <property type="project" value="UniProtKB-SubCell"/>
</dbReference>